<dbReference type="GeneID" id="107064731"/>
<feature type="transmembrane region" description="Helical" evidence="1">
    <location>
        <begin position="15"/>
        <end position="32"/>
    </location>
</feature>
<keyword evidence="1" id="KW-0472">Membrane</keyword>
<dbReference type="Proteomes" id="UP000694924">
    <property type="component" value="Unplaced"/>
</dbReference>
<dbReference type="Pfam" id="PF07898">
    <property type="entry name" value="DUF1676"/>
    <property type="match status" value="1"/>
</dbReference>
<keyword evidence="1" id="KW-1133">Transmembrane helix</keyword>
<evidence type="ECO:0000313" key="3">
    <source>
        <dbReference type="RefSeq" id="XP_015173227.1"/>
    </source>
</evidence>
<evidence type="ECO:0000256" key="1">
    <source>
        <dbReference type="SAM" id="Phobius"/>
    </source>
</evidence>
<evidence type="ECO:0000313" key="2">
    <source>
        <dbReference type="Proteomes" id="UP000694924"/>
    </source>
</evidence>
<proteinExistence type="predicted"/>
<dbReference type="RefSeq" id="XP_015173227.1">
    <property type="nucleotide sequence ID" value="XM_015317741.1"/>
</dbReference>
<organism evidence="2 3">
    <name type="scientific">Polistes dominula</name>
    <name type="common">European paper wasp</name>
    <name type="synonym">Vespa dominula</name>
    <dbReference type="NCBI Taxonomy" id="743375"/>
    <lineage>
        <taxon>Eukaryota</taxon>
        <taxon>Metazoa</taxon>
        <taxon>Ecdysozoa</taxon>
        <taxon>Arthropoda</taxon>
        <taxon>Hexapoda</taxon>
        <taxon>Insecta</taxon>
        <taxon>Pterygota</taxon>
        <taxon>Neoptera</taxon>
        <taxon>Endopterygota</taxon>
        <taxon>Hymenoptera</taxon>
        <taxon>Apocrita</taxon>
        <taxon>Aculeata</taxon>
        <taxon>Vespoidea</taxon>
        <taxon>Vespidae</taxon>
        <taxon>Polistinae</taxon>
        <taxon>Polistini</taxon>
        <taxon>Polistes</taxon>
    </lineage>
</organism>
<keyword evidence="2" id="KW-1185">Reference proteome</keyword>
<keyword evidence="1" id="KW-0812">Transmembrane</keyword>
<accession>A0ABM1HZ40</accession>
<protein>
    <submittedName>
        <fullName evidence="3">Uncharacterized protein LOC107064731</fullName>
    </submittedName>
</protein>
<dbReference type="InterPro" id="IPR012464">
    <property type="entry name" value="DUF1676"/>
</dbReference>
<name>A0ABM1HZ40_POLDO</name>
<gene>
    <name evidence="3" type="primary">LOC107064731</name>
</gene>
<sequence length="424" mass="44995">MLTTTKNNWNKLERMFVLWFLIVNVICINALYDDKINRIKNYDVESYNDNRTNERSIFNYRRAGLRLDIKIVTNPTTNFTDTFKRKIDNFPDFPTKDIGQCVLDLSLSCIKKRFAKLFDSIGDLNEITLIGQNVKLVKIRKPRDDRRSINNYGTDEIRRSIDDFFDSFVLRITLPRWNGKRERSQIDLMFDETSGGPIIEGRGIIGGGGGGKGGGGRCKMMMMAMLMLAKMKIIGVIGMMAMKGMIMGAMSLMISTVMLMMKFLKGGGGGGGGGGEIILLTKVPSGGNGGGGGYGGNGGGYGGNGYGGNGGGYGGNGGGGGYGGGNGGYGGGGGGCNGNGGGGGGCGDSYSLPAPVYGVPTGGGGGYGGGWGRSFNSAIVLPQLQTSRNNIKSKKHTSNPTLMIELLKSFHQEPWHCAIAFTNS</sequence>
<dbReference type="PANTHER" id="PTHR21879:SF23">
    <property type="entry name" value="IP06949P"/>
    <property type="match status" value="1"/>
</dbReference>
<dbReference type="PANTHER" id="PTHR21879">
    <property type="entry name" value="FI03362P-RELATED-RELATED"/>
    <property type="match status" value="1"/>
</dbReference>
<reference evidence="3" key="1">
    <citation type="submission" date="2025-08" db="UniProtKB">
        <authorList>
            <consortium name="RefSeq"/>
        </authorList>
    </citation>
    <scope>IDENTIFICATION</scope>
    <source>
        <tissue evidence="3">Whole body</tissue>
    </source>
</reference>